<keyword evidence="2" id="KW-1185">Reference proteome</keyword>
<proteinExistence type="predicted"/>
<reference evidence="1" key="1">
    <citation type="submission" date="2019-05" db="EMBL/GenBank/DDBJ databases">
        <title>Revised genome assembly of Burkholderiaceae (previously Ralstonia) sp. PBA.</title>
        <authorList>
            <person name="Gan H.M."/>
        </authorList>
    </citation>
    <scope>NUCLEOTIDE SEQUENCE</scope>
    <source>
        <strain evidence="1">PBA</strain>
    </source>
</reference>
<keyword evidence="1" id="KW-0315">Glutamine amidotransferase</keyword>
<comment type="caution">
    <text evidence="1">The sequence shown here is derived from an EMBL/GenBank/DDBJ whole genome shotgun (WGS) entry which is preliminary data.</text>
</comment>
<sequence length="175" mass="18834">MKLKDVHVAVLVENLYQEMEIWVPVFRLQEEGAQVTFIGPKADAYKSKLGYPVQADLASRDAVGKRFDAVIVPGGYAPDLMRTDASLVQIVRDHCQNGAIVAAICHGTWMLASAGVLPGKRVTGATQIRDDIVHAGATFVDEPAVRDGNLITSRKPADLPQFCAAIVSALAEKHA</sequence>
<evidence type="ECO:0000313" key="1">
    <source>
        <dbReference type="EMBL" id="TMS58870.1"/>
    </source>
</evidence>
<accession>A0ACD3SRM8</accession>
<dbReference type="EMBL" id="AKCV02000015">
    <property type="protein sequence ID" value="TMS58870.1"/>
    <property type="molecule type" value="Genomic_DNA"/>
</dbReference>
<protein>
    <submittedName>
        <fullName evidence="1">Type 1 glutamine amidotransferase</fullName>
    </submittedName>
</protein>
<dbReference type="Proteomes" id="UP000004277">
    <property type="component" value="Unassembled WGS sequence"/>
</dbReference>
<name>A0ACD3SRM8_9BURK</name>
<evidence type="ECO:0000313" key="2">
    <source>
        <dbReference type="Proteomes" id="UP000004277"/>
    </source>
</evidence>
<organism evidence="1 2">
    <name type="scientific">Imbroritus primus</name>
    <dbReference type="NCBI Taxonomy" id="3058603"/>
    <lineage>
        <taxon>Bacteria</taxon>
        <taxon>Pseudomonadati</taxon>
        <taxon>Pseudomonadota</taxon>
        <taxon>Betaproteobacteria</taxon>
        <taxon>Burkholderiales</taxon>
        <taxon>Burkholderiaceae</taxon>
        <taxon>Imbroritus</taxon>
    </lineage>
</organism>
<gene>
    <name evidence="1" type="ORF">MW7_009225</name>
</gene>